<dbReference type="InterPro" id="IPR027266">
    <property type="entry name" value="TrmE/GcvT-like"/>
</dbReference>
<protein>
    <recommendedName>
        <fullName evidence="3">Sarcosine oxidase subunit gamma</fullName>
    </recommendedName>
</protein>
<evidence type="ECO:0008006" key="3">
    <source>
        <dbReference type="Google" id="ProtNLM"/>
    </source>
</evidence>
<keyword evidence="2" id="KW-1185">Reference proteome</keyword>
<organism evidence="1 2">
    <name type="scientific">Marinobacterium lutimaris</name>
    <dbReference type="NCBI Taxonomy" id="568106"/>
    <lineage>
        <taxon>Bacteria</taxon>
        <taxon>Pseudomonadati</taxon>
        <taxon>Pseudomonadota</taxon>
        <taxon>Gammaproteobacteria</taxon>
        <taxon>Oceanospirillales</taxon>
        <taxon>Oceanospirillaceae</taxon>
        <taxon>Marinobacterium</taxon>
    </lineage>
</organism>
<name>A0A1H6B6A1_9GAMM</name>
<evidence type="ECO:0000313" key="2">
    <source>
        <dbReference type="Proteomes" id="UP000236745"/>
    </source>
</evidence>
<accession>A0A1H6B6A1</accession>
<dbReference type="Proteomes" id="UP000236745">
    <property type="component" value="Unassembled WGS sequence"/>
</dbReference>
<dbReference type="RefSeq" id="WP_235009139.1">
    <property type="nucleotide sequence ID" value="NZ_FNVQ01000002.1"/>
</dbReference>
<reference evidence="1 2" key="1">
    <citation type="submission" date="2016-10" db="EMBL/GenBank/DDBJ databases">
        <authorList>
            <person name="de Groot N.N."/>
        </authorList>
    </citation>
    <scope>NUCLEOTIDE SEQUENCE [LARGE SCALE GENOMIC DNA]</scope>
    <source>
        <strain evidence="1 2">DSM 22012</strain>
    </source>
</reference>
<dbReference type="SUPFAM" id="SSF103025">
    <property type="entry name" value="Folate-binding domain"/>
    <property type="match status" value="1"/>
</dbReference>
<evidence type="ECO:0000313" key="1">
    <source>
        <dbReference type="EMBL" id="SEG55666.1"/>
    </source>
</evidence>
<dbReference type="Gene3D" id="3.30.1360.120">
    <property type="entry name" value="Probable tRNA modification gtpase trme, domain 1"/>
    <property type="match status" value="1"/>
</dbReference>
<proteinExistence type="predicted"/>
<gene>
    <name evidence="1" type="ORF">SAMN05444390_102396</name>
</gene>
<sequence length="170" mass="18214">MNAYASTDMSNLSLSVRDDLCGYLLTGPESASALSAAGLPLPEAQLSAEEAGEALVARTGSDEYLAFLPKGQNAPACAWCFPRADRILAVQGEGWIELMAQLCQFDFRKMQPGDWLMASVAGVNCWLYREQGGKALLIGFDAGFDHYLSDIFHTLVNELGGKESTKGGAL</sequence>
<dbReference type="AlphaFoldDB" id="A0A1H6B6A1"/>
<dbReference type="EMBL" id="FNVQ01000002">
    <property type="protein sequence ID" value="SEG55666.1"/>
    <property type="molecule type" value="Genomic_DNA"/>
</dbReference>